<sequence>MLNYTPSPTELFYNFDFYLYNFVQNLKKNIIQKEYTQILALNFGCFFTYLSKT</sequence>
<reference evidence="2" key="1">
    <citation type="submission" date="2016-11" db="EMBL/GenBank/DDBJ databases">
        <authorList>
            <person name="Varghese N."/>
            <person name="Submissions S."/>
        </authorList>
    </citation>
    <scope>NUCLEOTIDE SEQUENCE [LARGE SCALE GENOMIC DNA]</scope>
    <source>
        <strain evidence="2">DSM 24724</strain>
    </source>
</reference>
<keyword evidence="2" id="KW-1185">Reference proteome</keyword>
<proteinExistence type="predicted"/>
<dbReference type="Proteomes" id="UP000184028">
    <property type="component" value="Unassembled WGS sequence"/>
</dbReference>
<protein>
    <submittedName>
        <fullName evidence="1">Uncharacterized protein</fullName>
    </submittedName>
</protein>
<dbReference type="AlphaFoldDB" id="A0A1M7JS99"/>
<dbReference type="EMBL" id="FRBT01000007">
    <property type="protein sequence ID" value="SHM55447.1"/>
    <property type="molecule type" value="Genomic_DNA"/>
</dbReference>
<evidence type="ECO:0000313" key="2">
    <source>
        <dbReference type="Proteomes" id="UP000184028"/>
    </source>
</evidence>
<evidence type="ECO:0000313" key="1">
    <source>
        <dbReference type="EMBL" id="SHM55447.1"/>
    </source>
</evidence>
<accession>A0A1M7JS99</accession>
<gene>
    <name evidence="1" type="ORF">SAMN05444484_10715</name>
</gene>
<organism evidence="1 2">
    <name type="scientific">Flavobacterium chilense</name>
    <dbReference type="NCBI Taxonomy" id="946677"/>
    <lineage>
        <taxon>Bacteria</taxon>
        <taxon>Pseudomonadati</taxon>
        <taxon>Bacteroidota</taxon>
        <taxon>Flavobacteriia</taxon>
        <taxon>Flavobacteriales</taxon>
        <taxon>Flavobacteriaceae</taxon>
        <taxon>Flavobacterium</taxon>
    </lineage>
</organism>
<name>A0A1M7JS99_9FLAO</name>